<keyword evidence="3" id="KW-1185">Reference proteome</keyword>
<reference evidence="1 3" key="1">
    <citation type="submission" date="2020-01" db="EMBL/GenBank/DDBJ databases">
        <authorList>
            <person name="Mishra B."/>
        </authorList>
    </citation>
    <scope>NUCLEOTIDE SEQUENCE [LARGE SCALE GENOMIC DNA]</scope>
</reference>
<name>A0A6D2JIP5_9BRAS</name>
<evidence type="ECO:0000313" key="1">
    <source>
        <dbReference type="EMBL" id="CAA7041485.1"/>
    </source>
</evidence>
<organism evidence="1 3">
    <name type="scientific">Microthlaspi erraticum</name>
    <dbReference type="NCBI Taxonomy" id="1685480"/>
    <lineage>
        <taxon>Eukaryota</taxon>
        <taxon>Viridiplantae</taxon>
        <taxon>Streptophyta</taxon>
        <taxon>Embryophyta</taxon>
        <taxon>Tracheophyta</taxon>
        <taxon>Spermatophyta</taxon>
        <taxon>Magnoliopsida</taxon>
        <taxon>eudicotyledons</taxon>
        <taxon>Gunneridae</taxon>
        <taxon>Pentapetalae</taxon>
        <taxon>rosids</taxon>
        <taxon>malvids</taxon>
        <taxon>Brassicales</taxon>
        <taxon>Brassicaceae</taxon>
        <taxon>Coluteocarpeae</taxon>
        <taxon>Microthlaspi</taxon>
    </lineage>
</organism>
<accession>A0A6D2JIP5</accession>
<dbReference type="AlphaFoldDB" id="A0A6D2JIP5"/>
<protein>
    <submittedName>
        <fullName evidence="1">Uncharacterized protein</fullName>
    </submittedName>
</protein>
<proteinExistence type="predicted"/>
<sequence>MSLNVDILKVGIWVNCRVFGSNISGSTPQRNSLILVTQAENTKEDHKISPRATRGLEYLHKAAAPRKPWKKKR</sequence>
<dbReference type="Proteomes" id="UP000467841">
    <property type="component" value="Unassembled WGS sequence"/>
</dbReference>
<evidence type="ECO:0000313" key="2">
    <source>
        <dbReference type="EMBL" id="CAA7048942.1"/>
    </source>
</evidence>
<gene>
    <name evidence="1" type="ORF">MERR_LOCUS28720</name>
    <name evidence="2" type="ORF">MERR_LOCUS36177</name>
</gene>
<dbReference type="EMBL" id="CACVBM020001401">
    <property type="protein sequence ID" value="CAA7048942.1"/>
    <property type="molecule type" value="Genomic_DNA"/>
</dbReference>
<dbReference type="EMBL" id="CACVBM020001247">
    <property type="protein sequence ID" value="CAA7041485.1"/>
    <property type="molecule type" value="Genomic_DNA"/>
</dbReference>
<evidence type="ECO:0000313" key="3">
    <source>
        <dbReference type="Proteomes" id="UP000467841"/>
    </source>
</evidence>